<proteinExistence type="inferred from homology"/>
<dbReference type="InterPro" id="IPR016169">
    <property type="entry name" value="FAD-bd_PCMH_sub2"/>
</dbReference>
<feature type="signal peptide" evidence="3">
    <location>
        <begin position="1"/>
        <end position="15"/>
    </location>
</feature>
<dbReference type="Pfam" id="PF01565">
    <property type="entry name" value="FAD_binding_4"/>
    <property type="match status" value="1"/>
</dbReference>
<dbReference type="Proteomes" id="UP000636479">
    <property type="component" value="Unassembled WGS sequence"/>
</dbReference>
<dbReference type="InterPro" id="IPR036318">
    <property type="entry name" value="FAD-bd_PCMH-like_sf"/>
</dbReference>
<accession>A0A8H6S175</accession>
<reference evidence="5" key="1">
    <citation type="submission" date="2020-05" db="EMBL/GenBank/DDBJ databases">
        <title>Mycena genomes resolve the evolution of fungal bioluminescence.</title>
        <authorList>
            <person name="Tsai I.J."/>
        </authorList>
    </citation>
    <scope>NUCLEOTIDE SEQUENCE</scope>
    <source>
        <strain evidence="5">171206Taipei</strain>
    </source>
</reference>
<evidence type="ECO:0000259" key="4">
    <source>
        <dbReference type="PROSITE" id="PS51387"/>
    </source>
</evidence>
<comment type="similarity">
    <text evidence="1">Belongs to the oxygen-dependent FAD-linked oxidoreductase family.</text>
</comment>
<gene>
    <name evidence="5" type="ORF">MIND_01295800</name>
</gene>
<dbReference type="InterPro" id="IPR012951">
    <property type="entry name" value="BBE"/>
</dbReference>
<dbReference type="Pfam" id="PF08031">
    <property type="entry name" value="BBE"/>
    <property type="match status" value="1"/>
</dbReference>
<dbReference type="GO" id="GO:0016491">
    <property type="term" value="F:oxidoreductase activity"/>
    <property type="evidence" value="ECO:0007669"/>
    <property type="project" value="UniProtKB-KW"/>
</dbReference>
<dbReference type="GeneID" id="59351935"/>
<keyword evidence="6" id="KW-1185">Reference proteome</keyword>
<dbReference type="AlphaFoldDB" id="A0A8H6S175"/>
<dbReference type="InterPro" id="IPR006094">
    <property type="entry name" value="Oxid_FAD_bind_N"/>
</dbReference>
<dbReference type="GO" id="GO:0071949">
    <property type="term" value="F:FAD binding"/>
    <property type="evidence" value="ECO:0007669"/>
    <property type="project" value="InterPro"/>
</dbReference>
<keyword evidence="2" id="KW-0560">Oxidoreductase</keyword>
<dbReference type="PANTHER" id="PTHR13878:SF91">
    <property type="entry name" value="FAD BINDING DOMAIN PROTEIN (AFU_ORTHOLOGUE AFUA_6G12070)-RELATED"/>
    <property type="match status" value="1"/>
</dbReference>
<protein>
    <submittedName>
        <fullName evidence="5">FAD-binding domain-containing protein</fullName>
    </submittedName>
</protein>
<evidence type="ECO:0000256" key="1">
    <source>
        <dbReference type="ARBA" id="ARBA00005466"/>
    </source>
</evidence>
<dbReference type="OrthoDB" id="9983560at2759"/>
<dbReference type="PANTHER" id="PTHR13878">
    <property type="entry name" value="GULONOLACTONE OXIDASE"/>
    <property type="match status" value="1"/>
</dbReference>
<dbReference type="RefSeq" id="XP_037213917.1">
    <property type="nucleotide sequence ID" value="XM_037369419.1"/>
</dbReference>
<comment type="caution">
    <text evidence="5">The sequence shown here is derived from an EMBL/GenBank/DDBJ whole genome shotgun (WGS) entry which is preliminary data.</text>
</comment>
<evidence type="ECO:0000313" key="5">
    <source>
        <dbReference type="EMBL" id="KAF7290557.1"/>
    </source>
</evidence>
<evidence type="ECO:0000256" key="2">
    <source>
        <dbReference type="ARBA" id="ARBA00023002"/>
    </source>
</evidence>
<sequence>MLPLLSLLLVPGILAQEEPAQSPLSAGPVDIWVALNETLGGRVFQAAPLAQPCFDDPASDKCKETQELYQNEKFRTKQASGYTWGQWETCQASGAQCLLDFAVPTDKTAFSSPNTCRLGSIPDYFIDVRSAEDVIAAFDFSRTTSVPLVVKNTGHDFKGRSSGQGTLALWLHNLKDISYNPTFVLEGCDDDNTTYRGVTAGAGVQFHEAFDFAEANQITVVGGSDATVGFVGGFLQGGGHGVLSPTLGLGVDRALEFKIVTPDGKLRTANQCQNEDLFFALRGGGGGTFGVVLSATILAAPAAPVQAVVVSFPPTASATNSTPLALTTSLWSLLADHVPTWADAGWGGYSMPQLALFATQRLDGENAKISMKPLLDWAEEIKEQGAEGVMAMAMEFPSWGPFFTAFMTDAGGNAGAGKVGYSVSLTSRLVPRANFATPETRSALVDALVATSGLADTTYPGPPPLTIIQITAPSAVRQEDVAPGRTSVTPAWRHALYHVTSMGMWNWNATAAEIKGVYDRTSKLMDFVRKETPIGAYLNEADVYEPDWEQSFWGAHYTELLSIKMKYDPDRLLDCWQCVGWSSESDRYACYL</sequence>
<evidence type="ECO:0000256" key="3">
    <source>
        <dbReference type="SAM" id="SignalP"/>
    </source>
</evidence>
<keyword evidence="3" id="KW-0732">Signal</keyword>
<dbReference type="SUPFAM" id="SSF56176">
    <property type="entry name" value="FAD-binding/transporter-associated domain-like"/>
    <property type="match status" value="1"/>
</dbReference>
<dbReference type="EMBL" id="JACAZF010000014">
    <property type="protein sequence ID" value="KAF7290557.1"/>
    <property type="molecule type" value="Genomic_DNA"/>
</dbReference>
<feature type="chain" id="PRO_5034739928" evidence="3">
    <location>
        <begin position="16"/>
        <end position="592"/>
    </location>
</feature>
<dbReference type="PROSITE" id="PS51387">
    <property type="entry name" value="FAD_PCMH"/>
    <property type="match status" value="1"/>
</dbReference>
<feature type="domain" description="FAD-binding PCMH-type" evidence="4">
    <location>
        <begin position="118"/>
        <end position="302"/>
    </location>
</feature>
<dbReference type="Gene3D" id="3.30.465.10">
    <property type="match status" value="2"/>
</dbReference>
<name>A0A8H6S175_9AGAR</name>
<dbReference type="InterPro" id="IPR016166">
    <property type="entry name" value="FAD-bd_PCMH"/>
</dbReference>
<evidence type="ECO:0000313" key="6">
    <source>
        <dbReference type="Proteomes" id="UP000636479"/>
    </source>
</evidence>
<organism evidence="5 6">
    <name type="scientific">Mycena indigotica</name>
    <dbReference type="NCBI Taxonomy" id="2126181"/>
    <lineage>
        <taxon>Eukaryota</taxon>
        <taxon>Fungi</taxon>
        <taxon>Dikarya</taxon>
        <taxon>Basidiomycota</taxon>
        <taxon>Agaricomycotina</taxon>
        <taxon>Agaricomycetes</taxon>
        <taxon>Agaricomycetidae</taxon>
        <taxon>Agaricales</taxon>
        <taxon>Marasmiineae</taxon>
        <taxon>Mycenaceae</taxon>
        <taxon>Mycena</taxon>
    </lineage>
</organism>
<dbReference type="InterPro" id="IPR050432">
    <property type="entry name" value="FAD-linked_Oxidoreductases_BP"/>
</dbReference>